<feature type="domain" description="RNA polymerase sigma factor 70 region 4 type 2" evidence="6">
    <location>
        <begin position="123"/>
        <end position="175"/>
    </location>
</feature>
<dbReference type="Gene3D" id="1.10.10.10">
    <property type="entry name" value="Winged helix-like DNA-binding domain superfamily/Winged helix DNA-binding domain"/>
    <property type="match status" value="1"/>
</dbReference>
<proteinExistence type="inferred from homology"/>
<evidence type="ECO:0000259" key="6">
    <source>
        <dbReference type="Pfam" id="PF08281"/>
    </source>
</evidence>
<dbReference type="InterPro" id="IPR039425">
    <property type="entry name" value="RNA_pol_sigma-70-like"/>
</dbReference>
<keyword evidence="4" id="KW-0804">Transcription</keyword>
<dbReference type="PANTHER" id="PTHR43133">
    <property type="entry name" value="RNA POLYMERASE ECF-TYPE SIGMA FACTO"/>
    <property type="match status" value="1"/>
</dbReference>
<dbReference type="GO" id="GO:0006352">
    <property type="term" value="P:DNA-templated transcription initiation"/>
    <property type="evidence" value="ECO:0007669"/>
    <property type="project" value="InterPro"/>
</dbReference>
<evidence type="ECO:0000313" key="7">
    <source>
        <dbReference type="EMBL" id="RBP63282.1"/>
    </source>
</evidence>
<comment type="caution">
    <text evidence="7">The sequence shown here is derived from an EMBL/GenBank/DDBJ whole genome shotgun (WGS) entry which is preliminary data.</text>
</comment>
<feature type="domain" description="RNA polymerase sigma-70 region 2" evidence="5">
    <location>
        <begin position="23"/>
        <end position="90"/>
    </location>
</feature>
<name>A0A366I776_9FIRM</name>
<dbReference type="InterPro" id="IPR007627">
    <property type="entry name" value="RNA_pol_sigma70_r2"/>
</dbReference>
<dbReference type="SUPFAM" id="SSF88659">
    <property type="entry name" value="Sigma3 and sigma4 domains of RNA polymerase sigma factors"/>
    <property type="match status" value="1"/>
</dbReference>
<gene>
    <name evidence="7" type="ORF">DES36_11025</name>
</gene>
<dbReference type="NCBIfam" id="TIGR02937">
    <property type="entry name" value="sigma70-ECF"/>
    <property type="match status" value="1"/>
</dbReference>
<dbReference type="Pfam" id="PF08281">
    <property type="entry name" value="Sigma70_r4_2"/>
    <property type="match status" value="1"/>
</dbReference>
<evidence type="ECO:0000256" key="4">
    <source>
        <dbReference type="ARBA" id="ARBA00023163"/>
    </source>
</evidence>
<comment type="similarity">
    <text evidence="1">Belongs to the sigma-70 factor family. ECF subfamily.</text>
</comment>
<dbReference type="SUPFAM" id="SSF88946">
    <property type="entry name" value="Sigma2 domain of RNA polymerase sigma factors"/>
    <property type="match status" value="1"/>
</dbReference>
<accession>A0A366I776</accession>
<dbReference type="InterPro" id="IPR013325">
    <property type="entry name" value="RNA_pol_sigma_r2"/>
</dbReference>
<dbReference type="RefSeq" id="WP_113920802.1">
    <property type="nucleotide sequence ID" value="NZ_QNRX01000010.1"/>
</dbReference>
<evidence type="ECO:0000256" key="3">
    <source>
        <dbReference type="ARBA" id="ARBA00023082"/>
    </source>
</evidence>
<sequence>MDVLEQELISKSKKGDFLAFEILINKYSKQVFNILLRLLGNREDAEDVSQEVFVKVYKKLHTYKGNSQFYTWLFRIAINAGKDHLKKKKWEYPLETLGEDRFSFPQGHSVGPEATVINKEKKELILRALMELKLEQRVIIILRDIQGFSYEEISRILGISIGTVKSRISRTRKTLKEKLINKPYGLGKDE</sequence>
<dbReference type="Pfam" id="PF04542">
    <property type="entry name" value="Sigma70_r2"/>
    <property type="match status" value="1"/>
</dbReference>
<dbReference type="InterPro" id="IPR013324">
    <property type="entry name" value="RNA_pol_sigma_r3/r4-like"/>
</dbReference>
<dbReference type="GO" id="GO:0016987">
    <property type="term" value="F:sigma factor activity"/>
    <property type="evidence" value="ECO:0007669"/>
    <property type="project" value="UniProtKB-KW"/>
</dbReference>
<dbReference type="InterPro" id="IPR014284">
    <property type="entry name" value="RNA_pol_sigma-70_dom"/>
</dbReference>
<dbReference type="OrthoDB" id="9784984at2"/>
<keyword evidence="2" id="KW-0805">Transcription regulation</keyword>
<dbReference type="InterPro" id="IPR013249">
    <property type="entry name" value="RNA_pol_sigma70_r4_t2"/>
</dbReference>
<protein>
    <submittedName>
        <fullName evidence="7">RNA polymerase RpoE-like sigma-24 subunit</fullName>
    </submittedName>
</protein>
<dbReference type="CDD" id="cd06171">
    <property type="entry name" value="Sigma70_r4"/>
    <property type="match status" value="1"/>
</dbReference>
<dbReference type="Proteomes" id="UP000253490">
    <property type="component" value="Unassembled WGS sequence"/>
</dbReference>
<dbReference type="EMBL" id="QNRX01000010">
    <property type="protein sequence ID" value="RBP63282.1"/>
    <property type="molecule type" value="Genomic_DNA"/>
</dbReference>
<dbReference type="AlphaFoldDB" id="A0A366I776"/>
<keyword evidence="3" id="KW-0731">Sigma factor</keyword>
<evidence type="ECO:0000256" key="2">
    <source>
        <dbReference type="ARBA" id="ARBA00023015"/>
    </source>
</evidence>
<dbReference type="PANTHER" id="PTHR43133:SF51">
    <property type="entry name" value="RNA POLYMERASE SIGMA FACTOR"/>
    <property type="match status" value="1"/>
</dbReference>
<dbReference type="InterPro" id="IPR036388">
    <property type="entry name" value="WH-like_DNA-bd_sf"/>
</dbReference>
<evidence type="ECO:0000259" key="5">
    <source>
        <dbReference type="Pfam" id="PF04542"/>
    </source>
</evidence>
<keyword evidence="8" id="KW-1185">Reference proteome</keyword>
<dbReference type="GO" id="GO:0003677">
    <property type="term" value="F:DNA binding"/>
    <property type="evidence" value="ECO:0007669"/>
    <property type="project" value="InterPro"/>
</dbReference>
<evidence type="ECO:0000313" key="8">
    <source>
        <dbReference type="Proteomes" id="UP000253490"/>
    </source>
</evidence>
<reference evidence="7 8" key="1">
    <citation type="submission" date="2018-06" db="EMBL/GenBank/DDBJ databases">
        <title>Genomic Encyclopedia of Type Strains, Phase IV (KMG-IV): sequencing the most valuable type-strain genomes for metagenomic binning, comparative biology and taxonomic classification.</title>
        <authorList>
            <person name="Goeker M."/>
        </authorList>
    </citation>
    <scope>NUCLEOTIDE SEQUENCE [LARGE SCALE GENOMIC DNA]</scope>
    <source>
        <strain evidence="7 8">DSM 22112</strain>
    </source>
</reference>
<dbReference type="Gene3D" id="1.10.1740.10">
    <property type="match status" value="1"/>
</dbReference>
<evidence type="ECO:0000256" key="1">
    <source>
        <dbReference type="ARBA" id="ARBA00010641"/>
    </source>
</evidence>
<organism evidence="7 8">
    <name type="scientific">Alkalibaculum bacchi</name>
    <dbReference type="NCBI Taxonomy" id="645887"/>
    <lineage>
        <taxon>Bacteria</taxon>
        <taxon>Bacillati</taxon>
        <taxon>Bacillota</taxon>
        <taxon>Clostridia</taxon>
        <taxon>Eubacteriales</taxon>
        <taxon>Eubacteriaceae</taxon>
        <taxon>Alkalibaculum</taxon>
    </lineage>
</organism>